<dbReference type="GO" id="GO:0043709">
    <property type="term" value="P:cell adhesion involved in single-species biofilm formation"/>
    <property type="evidence" value="ECO:0007669"/>
    <property type="project" value="InterPro"/>
</dbReference>
<dbReference type="OrthoDB" id="6691414at2"/>
<evidence type="ECO:0000256" key="1">
    <source>
        <dbReference type="SAM" id="Phobius"/>
    </source>
</evidence>
<dbReference type="EMBL" id="AYEU01000006">
    <property type="protein sequence ID" value="ESK51322.1"/>
    <property type="molecule type" value="Genomic_DNA"/>
</dbReference>
<keyword evidence="1" id="KW-0812">Transmembrane</keyword>
<dbReference type="HOGENOM" id="CLU_127488_0_0_6"/>
<dbReference type="Pfam" id="PF13994">
    <property type="entry name" value="PgaD"/>
    <property type="match status" value="1"/>
</dbReference>
<dbReference type="STRING" id="396323.VH98_01805"/>
<evidence type="ECO:0000313" key="2">
    <source>
        <dbReference type="EMBL" id="ESK51322.1"/>
    </source>
</evidence>
<keyword evidence="1" id="KW-1133">Transmembrane helix</keyword>
<proteinExistence type="predicted"/>
<dbReference type="RefSeq" id="WP_004900084.1">
    <property type="nucleotide sequence ID" value="NZ_BBTI01000002.1"/>
</dbReference>
<gene>
    <name evidence="2" type="ORF">P255_01832</name>
</gene>
<keyword evidence="1" id="KW-0472">Membrane</keyword>
<sequence>MSTNSLIIDLRAQLPWHRRYMSTTSTAVLWGAWFLLWRPMLVLFTLMSYNKPYGFHRLFNAFWFGLQMDMITLLTCAAILCLWCKLIPAHSVKHAKVKSTNDYARHFDLPEQEIVQGRQQKVTVVHHNEQGQIIRVE</sequence>
<feature type="transmembrane region" description="Helical" evidence="1">
    <location>
        <begin position="27"/>
        <end position="49"/>
    </location>
</feature>
<accession>V2UMY6</accession>
<organism evidence="2 3">
    <name type="scientific">Acinetobacter brisouii CIP 110357</name>
    <dbReference type="NCBI Taxonomy" id="1341683"/>
    <lineage>
        <taxon>Bacteria</taxon>
        <taxon>Pseudomonadati</taxon>
        <taxon>Pseudomonadota</taxon>
        <taxon>Gammaproteobacteria</taxon>
        <taxon>Moraxellales</taxon>
        <taxon>Moraxellaceae</taxon>
        <taxon>Acinetobacter</taxon>
    </lineage>
</organism>
<dbReference type="Proteomes" id="UP000018418">
    <property type="component" value="Unassembled WGS sequence"/>
</dbReference>
<reference evidence="2 3" key="1">
    <citation type="submission" date="2013-10" db="EMBL/GenBank/DDBJ databases">
        <title>The Genome Sequence of Acinetobacter brisouii CIP 110357.</title>
        <authorList>
            <consortium name="The Broad Institute Genomics Platform"/>
            <consortium name="The Broad Institute Genome Sequencing Center for Infectious Disease"/>
            <person name="Cerqueira G."/>
            <person name="Feldgarden M."/>
            <person name="Courvalin P."/>
            <person name="Grillot-Courvalin C."/>
            <person name="Clermont D."/>
            <person name="Rocha E."/>
            <person name="Yoon E.-J."/>
            <person name="Nemec A."/>
            <person name="Young S.K."/>
            <person name="Zeng Q."/>
            <person name="Gargeya S."/>
            <person name="Fitzgerald M."/>
            <person name="Abouelleil A."/>
            <person name="Alvarado L."/>
            <person name="Berlin A.M."/>
            <person name="Chapman S.B."/>
            <person name="Gainer-Dewar J."/>
            <person name="Goldberg J."/>
            <person name="Gnerre S."/>
            <person name="Griggs A."/>
            <person name="Gujja S."/>
            <person name="Hansen M."/>
            <person name="Howarth C."/>
            <person name="Imamovic A."/>
            <person name="Ireland A."/>
            <person name="Larimer J."/>
            <person name="McCowan C."/>
            <person name="Murphy C."/>
            <person name="Pearson M."/>
            <person name="Poon T.W."/>
            <person name="Priest M."/>
            <person name="Roberts A."/>
            <person name="Saif S."/>
            <person name="Shea T."/>
            <person name="Sykes S."/>
            <person name="Wortman J."/>
            <person name="Nusbaum C."/>
            <person name="Birren B."/>
        </authorList>
    </citation>
    <scope>NUCLEOTIDE SEQUENCE [LARGE SCALE GENOMIC DNA]</scope>
    <source>
        <strain evidence="2 3">CIP 110357</strain>
    </source>
</reference>
<dbReference type="PATRIC" id="fig|1341683.3.peg.1820"/>
<comment type="caution">
    <text evidence="2">The sequence shown here is derived from an EMBL/GenBank/DDBJ whole genome shotgun (WGS) entry which is preliminary data.</text>
</comment>
<dbReference type="NCBIfam" id="TIGR03940">
    <property type="entry name" value="PGA_PgaD"/>
    <property type="match status" value="1"/>
</dbReference>
<name>V2UMY6_9GAMM</name>
<dbReference type="AlphaFoldDB" id="V2UMY6"/>
<protein>
    <submittedName>
        <fullName evidence="2">Poly-beta-1,6-N-acetyl-D-glucosamine biosynthesis protein PgaD</fullName>
    </submittedName>
</protein>
<keyword evidence="3" id="KW-1185">Reference proteome</keyword>
<evidence type="ECO:0000313" key="3">
    <source>
        <dbReference type="Proteomes" id="UP000018418"/>
    </source>
</evidence>
<dbReference type="InterPro" id="IPR023829">
    <property type="entry name" value="PGA_PgaD"/>
</dbReference>
<feature type="transmembrane region" description="Helical" evidence="1">
    <location>
        <begin position="61"/>
        <end position="84"/>
    </location>
</feature>